<evidence type="ECO:0000313" key="6">
    <source>
        <dbReference type="Proteomes" id="UP000524010"/>
    </source>
</evidence>
<dbReference type="EMBL" id="AASSGK010000058">
    <property type="protein sequence ID" value="EFG2163614.1"/>
    <property type="molecule type" value="Genomic_DNA"/>
</dbReference>
<organism evidence="3 7">
    <name type="scientific">Escherichia coli</name>
    <dbReference type="NCBI Taxonomy" id="562"/>
    <lineage>
        <taxon>Bacteria</taxon>
        <taxon>Pseudomonadati</taxon>
        <taxon>Pseudomonadota</taxon>
        <taxon>Gammaproteobacteria</taxon>
        <taxon>Enterobacterales</taxon>
        <taxon>Enterobacteriaceae</taxon>
        <taxon>Escherichia</taxon>
    </lineage>
</organism>
<dbReference type="EMBL" id="JAETYU010000035">
    <property type="protein sequence ID" value="MBL6205917.1"/>
    <property type="molecule type" value="Genomic_DNA"/>
</dbReference>
<sequence>MSGFAQGLLAGFSTVDQAMTRRKELGLREAQLAQQQKNNERDFEFAQSQFEHNKDVDQRNFDYRAKVDDRNYTLQEREFNANQNYRNASLGMEQQRLQLQKYNQRRLEYNDMLARDQPVMAALGKAIDAGDHDAASHLFGKLSDANPLKMMSTVGYAAKAGQAVNNLQKIFDDKPDRAIASLNTPENLDVLSGVFAPELQQRIGMPDSTGEKTIKEARIGSIVPAQQEGYVLIGLDLTYSDGSTAHKPVTEYGSAHPDDQTVLAIPVDKAIAQVRDRSKFAEISKNYGYFMPKQQGLSLKELQKGASNVAADAIKNGGNAQAAVDEYYAATGSQPHQQKIQQQKLQQQVINWAGDDPDKLSFARNVAARQPEMLEPQNQKLLENGYANFLRIQKARGEQARDESASSASQFIRGLKQNYAQ</sequence>
<reference evidence="4 8" key="3">
    <citation type="submission" date="2021-01" db="EMBL/GenBank/DDBJ databases">
        <title>Genomes of Escherichia coli STEC strains from raw meat-based diets for companion animals.</title>
        <authorList>
            <person name="Stevens M.J.A."/>
            <person name="Stephan R."/>
        </authorList>
    </citation>
    <scope>NUCLEOTIDE SEQUENCE [LARGE SCALE GENOMIC DNA]</scope>
    <source>
        <strain evidence="4">ATC7-7</strain>
        <strain evidence="5 8">LSC1-58</strain>
    </source>
</reference>
<dbReference type="RefSeq" id="WP_000012443.1">
    <property type="nucleotide sequence ID" value="NZ_BRVT01000022.1"/>
</dbReference>
<reference evidence="3 7" key="2">
    <citation type="submission" date="2020-02" db="EMBL/GenBank/DDBJ databases">
        <authorList>
            <person name="Ashton P.M."/>
            <person name="Dallman T."/>
            <person name="Nair S."/>
            <person name="De Pinna E."/>
            <person name="Peters T."/>
            <person name="Grant K."/>
        </authorList>
    </citation>
    <scope>NUCLEOTIDE SEQUENCE [LARGE SCALE GENOMIC DNA]</scope>
    <source>
        <strain evidence="3 7">188143</strain>
    </source>
</reference>
<protein>
    <submittedName>
        <fullName evidence="3">Uncharacterized protein</fullName>
    </submittedName>
</protein>
<dbReference type="EMBL" id="AASRHK010000052">
    <property type="protein sequence ID" value="EFF8955945.1"/>
    <property type="molecule type" value="Genomic_DNA"/>
</dbReference>
<dbReference type="Proteomes" id="UP000655659">
    <property type="component" value="Unassembled WGS sequence"/>
</dbReference>
<evidence type="ECO:0000313" key="7">
    <source>
        <dbReference type="Proteomes" id="UP000534332"/>
    </source>
</evidence>
<dbReference type="Proteomes" id="UP000524010">
    <property type="component" value="Unassembled WGS sequence"/>
</dbReference>
<accession>A0A085NYT0</accession>
<evidence type="ECO:0000313" key="2">
    <source>
        <dbReference type="EMBL" id="EFF8955945.1"/>
    </source>
</evidence>
<name>A0A085NYT0_ECOLX</name>
<reference evidence="2 6" key="1">
    <citation type="submission" date="2020-02" db="EMBL/GenBank/DDBJ databases">
        <authorList>
            <consortium name="PulseNet: The National Subtyping Network for Foodborne Disease Surveillance"/>
            <person name="Tarr C.L."/>
            <person name="Trees E."/>
            <person name="Katz L.S."/>
            <person name="Carleton-Romer H.A."/>
            <person name="Stroika S."/>
            <person name="Kucerova Z."/>
            <person name="Roache K.F."/>
            <person name="Sabol A.L."/>
            <person name="Besser J."/>
            <person name="Gerner-Smidt P."/>
        </authorList>
    </citation>
    <scope>NUCLEOTIDE SEQUENCE [LARGE SCALE GENOMIC DNA]</scope>
    <source>
        <strain evidence="2 6">PNUSAE005278</strain>
    </source>
</reference>
<dbReference type="Proteomes" id="UP000534332">
    <property type="component" value="Unassembled WGS sequence"/>
</dbReference>
<evidence type="ECO:0000313" key="5">
    <source>
        <dbReference type="EMBL" id="MBL6235086.1"/>
    </source>
</evidence>
<dbReference type="AlphaFoldDB" id="A0A085NYT0"/>
<feature type="region of interest" description="Disordered" evidence="1">
    <location>
        <begin position="397"/>
        <end position="421"/>
    </location>
</feature>
<dbReference type="EMBL" id="JAETYZ010000016">
    <property type="protein sequence ID" value="MBL6235086.1"/>
    <property type="molecule type" value="Genomic_DNA"/>
</dbReference>
<proteinExistence type="predicted"/>
<dbReference type="Proteomes" id="UP000615017">
    <property type="component" value="Unassembled WGS sequence"/>
</dbReference>
<evidence type="ECO:0000313" key="8">
    <source>
        <dbReference type="Proteomes" id="UP000615017"/>
    </source>
</evidence>
<gene>
    <name evidence="3" type="ORF">BRV02_004773</name>
    <name evidence="2" type="ORF">BTB68_003974</name>
    <name evidence="5" type="ORF">JNA65_14285</name>
    <name evidence="4" type="ORF">JNA68_22410</name>
</gene>
<evidence type="ECO:0000313" key="4">
    <source>
        <dbReference type="EMBL" id="MBL6205917.1"/>
    </source>
</evidence>
<evidence type="ECO:0000256" key="1">
    <source>
        <dbReference type="SAM" id="MobiDB-lite"/>
    </source>
</evidence>
<evidence type="ECO:0000313" key="3">
    <source>
        <dbReference type="EMBL" id="EFG2163614.1"/>
    </source>
</evidence>
<comment type="caution">
    <text evidence="3">The sequence shown here is derived from an EMBL/GenBank/DDBJ whole genome shotgun (WGS) entry which is preliminary data.</text>
</comment>